<dbReference type="InterPro" id="IPR001870">
    <property type="entry name" value="B30.2/SPRY"/>
</dbReference>
<keyword evidence="8" id="KW-0175">Coiled coil</keyword>
<evidence type="ECO:0000256" key="2">
    <source>
        <dbReference type="ARBA" id="ARBA00007591"/>
    </source>
</evidence>
<proteinExistence type="inferred from homology"/>
<name>A0ABM3Q4U7_ACIJB</name>
<dbReference type="SUPFAM" id="SSF48726">
    <property type="entry name" value="Immunoglobulin"/>
    <property type="match status" value="2"/>
</dbReference>
<evidence type="ECO:0000259" key="11">
    <source>
        <dbReference type="PROSITE" id="PS50188"/>
    </source>
</evidence>
<evidence type="ECO:0000313" key="13">
    <source>
        <dbReference type="Proteomes" id="UP001652583"/>
    </source>
</evidence>
<dbReference type="GeneID" id="106983504"/>
<evidence type="ECO:0000256" key="10">
    <source>
        <dbReference type="SAM" id="SignalP"/>
    </source>
</evidence>
<dbReference type="Gene3D" id="2.60.40.10">
    <property type="entry name" value="Immunoglobulins"/>
    <property type="match status" value="2"/>
</dbReference>
<evidence type="ECO:0000256" key="7">
    <source>
        <dbReference type="ARBA" id="ARBA00023319"/>
    </source>
</evidence>
<evidence type="ECO:0000256" key="3">
    <source>
        <dbReference type="ARBA" id="ARBA00022692"/>
    </source>
</evidence>
<dbReference type="PROSITE" id="PS50188">
    <property type="entry name" value="B302_SPRY"/>
    <property type="match status" value="1"/>
</dbReference>
<feature type="chain" id="PRO_5045025134" evidence="10">
    <location>
        <begin position="29"/>
        <end position="600"/>
    </location>
</feature>
<feature type="transmembrane region" description="Helical" evidence="9">
    <location>
        <begin position="291"/>
        <end position="310"/>
    </location>
</feature>
<evidence type="ECO:0000256" key="5">
    <source>
        <dbReference type="ARBA" id="ARBA00022989"/>
    </source>
</evidence>
<dbReference type="PROSITE" id="PS50835">
    <property type="entry name" value="IG_LIKE"/>
    <property type="match status" value="2"/>
</dbReference>
<feature type="domain" description="Ig-like" evidence="12">
    <location>
        <begin position="190"/>
        <end position="274"/>
    </location>
</feature>
<dbReference type="RefSeq" id="XP_053078957.1">
    <property type="nucleotide sequence ID" value="XM_053222982.1"/>
</dbReference>
<feature type="domain" description="Ig-like" evidence="12">
    <location>
        <begin position="23"/>
        <end position="140"/>
    </location>
</feature>
<keyword evidence="13" id="KW-1185">Reference proteome</keyword>
<dbReference type="Pfam" id="PF00622">
    <property type="entry name" value="SPRY"/>
    <property type="match status" value="1"/>
</dbReference>
<comment type="subcellular location">
    <subcellularLocation>
        <location evidence="1">Membrane</location>
        <topology evidence="1">Single-pass type I membrane protein</topology>
    </subcellularLocation>
</comment>
<sequence length="600" mass="66412">MEDCRRGSLLSRLTSLLLFFQLPAGGSAEEFVVLGPSDPIVAVLGGNVTLPCHVSPAMDVENMELRWFRSKFSEAVFIYENQQEQKEEQLAQYTGRTSLVKDFLSQGEATVHIHKVQASDNGLYTCFFRKGSFYEEASLELKVAGTTPQGALECNATPELCRGRLCWHPWILEGLLVLSSFSLTGVGSVPQVHITGPEEDGVRVVCTASGWFPKPQIQWRAANGEKFLTFSETHAQDTEGLFSVESALVVRDSSSGNMTCSVLNPVLDQKKAMAIFIPEPFFPQASPWKPAFIVSLVVLMLSLLGAAYYIKTEHTVKRQEMQEWERLHRDKEEARRTKEEALKARDELQEDLGRRKSIYLGGWRKAQLYADWRKEKFQALSVTLDPASAHPHLAVSGGQTSVTLEDTTEDPGGPCSILGQEAIISGRCYWEVEIRNGNRSEWGLGVCRGDVERKEWYREHPESGFWVLGWYVGKFCALLLPELQEIHEEVPHRVGVFLDLKEGDVSFYNMTDGSHLFSFPLTSSTGTLFPYFMIKSGDVSLTICSVVGVPAETPVPLNNPPSSLEEPVSLSGDEFSSGCAVDGALPGAGSPLLPYGPEAM</sequence>
<dbReference type="RefSeq" id="XP_053078959.1">
    <property type="nucleotide sequence ID" value="XM_053222984.1"/>
</dbReference>
<dbReference type="SMART" id="SM00406">
    <property type="entry name" value="IGv"/>
    <property type="match status" value="1"/>
</dbReference>
<evidence type="ECO:0000313" key="15">
    <source>
        <dbReference type="RefSeq" id="XP_053078957.1"/>
    </source>
</evidence>
<dbReference type="InterPro" id="IPR036179">
    <property type="entry name" value="Ig-like_dom_sf"/>
</dbReference>
<dbReference type="Pfam" id="PF22705">
    <property type="entry name" value="C2-set_3"/>
    <property type="match status" value="1"/>
</dbReference>
<dbReference type="InterPro" id="IPR043136">
    <property type="entry name" value="B30.2/SPRY_sf"/>
</dbReference>
<evidence type="ECO:0000256" key="4">
    <source>
        <dbReference type="ARBA" id="ARBA00022729"/>
    </source>
</evidence>
<dbReference type="InterPro" id="IPR013320">
    <property type="entry name" value="ConA-like_dom_sf"/>
</dbReference>
<feature type="coiled-coil region" evidence="8">
    <location>
        <begin position="321"/>
        <end position="351"/>
    </location>
</feature>
<keyword evidence="3 9" id="KW-0812">Transmembrane</keyword>
<dbReference type="SUPFAM" id="SSF49899">
    <property type="entry name" value="Concanavalin A-like lectins/glucanases"/>
    <property type="match status" value="1"/>
</dbReference>
<evidence type="ECO:0000259" key="12">
    <source>
        <dbReference type="PROSITE" id="PS50835"/>
    </source>
</evidence>
<evidence type="ECO:0000313" key="14">
    <source>
        <dbReference type="RefSeq" id="XP_053078956.1"/>
    </source>
</evidence>
<organism evidence="13 17">
    <name type="scientific">Acinonyx jubatus</name>
    <name type="common">Cheetah</name>
    <dbReference type="NCBI Taxonomy" id="32536"/>
    <lineage>
        <taxon>Eukaryota</taxon>
        <taxon>Metazoa</taxon>
        <taxon>Chordata</taxon>
        <taxon>Craniata</taxon>
        <taxon>Vertebrata</taxon>
        <taxon>Euteleostomi</taxon>
        <taxon>Mammalia</taxon>
        <taxon>Eutheria</taxon>
        <taxon>Laurasiatheria</taxon>
        <taxon>Carnivora</taxon>
        <taxon>Feliformia</taxon>
        <taxon>Felidae</taxon>
        <taxon>Felinae</taxon>
        <taxon>Acinonyx</taxon>
    </lineage>
</organism>
<dbReference type="PRINTS" id="PR01407">
    <property type="entry name" value="BUTYPHLNCDUF"/>
</dbReference>
<keyword evidence="5 9" id="KW-1133">Transmembrane helix</keyword>
<dbReference type="Pfam" id="PF07686">
    <property type="entry name" value="V-set"/>
    <property type="match status" value="1"/>
</dbReference>
<feature type="domain" description="B30.2/SPRY" evidence="11">
    <location>
        <begin position="362"/>
        <end position="550"/>
    </location>
</feature>
<dbReference type="InterPro" id="IPR013783">
    <property type="entry name" value="Ig-like_fold"/>
</dbReference>
<gene>
    <name evidence="14 15 16 17" type="primary">LOC106983504</name>
</gene>
<dbReference type="SMART" id="SM00409">
    <property type="entry name" value="IG"/>
    <property type="match status" value="2"/>
</dbReference>
<evidence type="ECO:0000313" key="16">
    <source>
        <dbReference type="RefSeq" id="XP_053078958.1"/>
    </source>
</evidence>
<accession>A0ABM3Q4U7</accession>
<comment type="similarity">
    <text evidence="2">Belongs to the immunoglobulin superfamily. BTN/MOG family.</text>
</comment>
<dbReference type="InterPro" id="IPR013106">
    <property type="entry name" value="Ig_V-set"/>
</dbReference>
<dbReference type="Proteomes" id="UP001652583">
    <property type="component" value="Chromosome B2"/>
</dbReference>
<keyword evidence="6 9" id="KW-0472">Membrane</keyword>
<dbReference type="InterPro" id="IPR050504">
    <property type="entry name" value="IgSF_BTN/MOG"/>
</dbReference>
<dbReference type="RefSeq" id="XP_053078956.1">
    <property type="nucleotide sequence ID" value="XM_053222981.1"/>
</dbReference>
<dbReference type="InterPro" id="IPR003877">
    <property type="entry name" value="SPRY_dom"/>
</dbReference>
<evidence type="ECO:0000256" key="1">
    <source>
        <dbReference type="ARBA" id="ARBA00004479"/>
    </source>
</evidence>
<dbReference type="PANTHER" id="PTHR24100:SF64">
    <property type="entry name" value="BUTYROPHILIN, SUBFAMILY 3, MEMBER A3-RELATED"/>
    <property type="match status" value="1"/>
</dbReference>
<evidence type="ECO:0000256" key="6">
    <source>
        <dbReference type="ARBA" id="ARBA00023136"/>
    </source>
</evidence>
<reference evidence="14 15" key="1">
    <citation type="submission" date="2025-05" db="UniProtKB">
        <authorList>
            <consortium name="RefSeq"/>
        </authorList>
    </citation>
    <scope>IDENTIFICATION</scope>
    <source>
        <tissue evidence="14 15">Blood</tissue>
    </source>
</reference>
<dbReference type="RefSeq" id="XP_053078958.1">
    <property type="nucleotide sequence ID" value="XM_053222983.1"/>
</dbReference>
<evidence type="ECO:0000256" key="8">
    <source>
        <dbReference type="SAM" id="Coils"/>
    </source>
</evidence>
<keyword evidence="7" id="KW-0393">Immunoglobulin domain</keyword>
<dbReference type="InterPro" id="IPR007110">
    <property type="entry name" value="Ig-like_dom"/>
</dbReference>
<dbReference type="InterPro" id="IPR003599">
    <property type="entry name" value="Ig_sub"/>
</dbReference>
<dbReference type="CDD" id="cd05713">
    <property type="entry name" value="IgV_MOG_like"/>
    <property type="match status" value="1"/>
</dbReference>
<dbReference type="InterPro" id="IPR053896">
    <property type="entry name" value="BTN3A2-like_Ig-C"/>
</dbReference>
<dbReference type="Gene3D" id="2.60.120.920">
    <property type="match status" value="1"/>
</dbReference>
<protein>
    <submittedName>
        <fullName evidence="14 15">Butyrophilin-like protein 1 isoform X1</fullName>
    </submittedName>
</protein>
<dbReference type="PANTHER" id="PTHR24100">
    <property type="entry name" value="BUTYROPHILIN"/>
    <property type="match status" value="1"/>
</dbReference>
<feature type="signal peptide" evidence="10">
    <location>
        <begin position="1"/>
        <end position="28"/>
    </location>
</feature>
<evidence type="ECO:0000256" key="9">
    <source>
        <dbReference type="SAM" id="Phobius"/>
    </source>
</evidence>
<evidence type="ECO:0000313" key="17">
    <source>
        <dbReference type="RefSeq" id="XP_053078959.1"/>
    </source>
</evidence>
<keyword evidence="4 10" id="KW-0732">Signal</keyword>
<dbReference type="InterPro" id="IPR003879">
    <property type="entry name" value="Butyrophylin_SPRY"/>
</dbReference>
<dbReference type="SMART" id="SM00449">
    <property type="entry name" value="SPRY"/>
    <property type="match status" value="1"/>
</dbReference>